<comment type="caution">
    <text evidence="1">The sequence shown here is derived from an EMBL/GenBank/DDBJ whole genome shotgun (WGS) entry which is preliminary data.</text>
</comment>
<accession>A0ACB9FKC1</accession>
<evidence type="ECO:0000313" key="1">
    <source>
        <dbReference type="EMBL" id="KAI3771600.1"/>
    </source>
</evidence>
<reference evidence="1 2" key="2">
    <citation type="journal article" date="2022" name="Mol. Ecol. Resour.">
        <title>The genomes of chicory, endive, great burdock and yacon provide insights into Asteraceae paleo-polyploidization history and plant inulin production.</title>
        <authorList>
            <person name="Fan W."/>
            <person name="Wang S."/>
            <person name="Wang H."/>
            <person name="Wang A."/>
            <person name="Jiang F."/>
            <person name="Liu H."/>
            <person name="Zhao H."/>
            <person name="Xu D."/>
            <person name="Zhang Y."/>
        </authorList>
    </citation>
    <scope>NUCLEOTIDE SEQUENCE [LARGE SCALE GENOMIC DNA]</scope>
    <source>
        <strain evidence="2">cv. Niubang</strain>
    </source>
</reference>
<protein>
    <submittedName>
        <fullName evidence="1">Uncharacterized protein</fullName>
    </submittedName>
</protein>
<name>A0ACB9FKC1_ARCLA</name>
<proteinExistence type="predicted"/>
<sequence length="146" mass="16267">MEEPFNDIREVRHGDKRRSYAAVVKGISDGRKQSSTGKRECGGDETGKEIVGEWLLDEKSKKYLNLCMSEKEEDKDEEWGVEETWIKETEKAEIRKQKTTEVDGNSINAGGEFTGKVDGVEAAGVGKMTDTVEGDEQPKCMGSEEN</sequence>
<evidence type="ECO:0000313" key="2">
    <source>
        <dbReference type="Proteomes" id="UP001055879"/>
    </source>
</evidence>
<dbReference type="Proteomes" id="UP001055879">
    <property type="component" value="Linkage Group LG01"/>
</dbReference>
<keyword evidence="2" id="KW-1185">Reference proteome</keyword>
<organism evidence="1 2">
    <name type="scientific">Arctium lappa</name>
    <name type="common">Greater burdock</name>
    <name type="synonym">Lappa major</name>
    <dbReference type="NCBI Taxonomy" id="4217"/>
    <lineage>
        <taxon>Eukaryota</taxon>
        <taxon>Viridiplantae</taxon>
        <taxon>Streptophyta</taxon>
        <taxon>Embryophyta</taxon>
        <taxon>Tracheophyta</taxon>
        <taxon>Spermatophyta</taxon>
        <taxon>Magnoliopsida</taxon>
        <taxon>eudicotyledons</taxon>
        <taxon>Gunneridae</taxon>
        <taxon>Pentapetalae</taxon>
        <taxon>asterids</taxon>
        <taxon>campanulids</taxon>
        <taxon>Asterales</taxon>
        <taxon>Asteraceae</taxon>
        <taxon>Carduoideae</taxon>
        <taxon>Cardueae</taxon>
        <taxon>Arctiinae</taxon>
        <taxon>Arctium</taxon>
    </lineage>
</organism>
<reference evidence="2" key="1">
    <citation type="journal article" date="2022" name="Mol. Ecol. Resour.">
        <title>The genomes of chicory, endive, great burdock and yacon provide insights into Asteraceae palaeo-polyploidization history and plant inulin production.</title>
        <authorList>
            <person name="Fan W."/>
            <person name="Wang S."/>
            <person name="Wang H."/>
            <person name="Wang A."/>
            <person name="Jiang F."/>
            <person name="Liu H."/>
            <person name="Zhao H."/>
            <person name="Xu D."/>
            <person name="Zhang Y."/>
        </authorList>
    </citation>
    <scope>NUCLEOTIDE SEQUENCE [LARGE SCALE GENOMIC DNA]</scope>
    <source>
        <strain evidence="2">cv. Niubang</strain>
    </source>
</reference>
<dbReference type="EMBL" id="CM042047">
    <property type="protein sequence ID" value="KAI3771600.1"/>
    <property type="molecule type" value="Genomic_DNA"/>
</dbReference>
<gene>
    <name evidence="1" type="ORF">L6452_02766</name>
</gene>